<reference evidence="2" key="1">
    <citation type="submission" date="2020-01" db="EMBL/GenBank/DDBJ databases">
        <authorList>
            <person name="Mishra B."/>
        </authorList>
    </citation>
    <scope>NUCLEOTIDE SEQUENCE [LARGE SCALE GENOMIC DNA]</scope>
</reference>
<dbReference type="InterPro" id="IPR050354">
    <property type="entry name" value="F-box/kelch-repeat_ARATH"/>
</dbReference>
<comment type="caution">
    <text evidence="2">The sequence shown here is derived from an EMBL/GenBank/DDBJ whole genome shotgun (WGS) entry which is preliminary data.</text>
</comment>
<evidence type="ECO:0000313" key="3">
    <source>
        <dbReference type="Proteomes" id="UP000467841"/>
    </source>
</evidence>
<dbReference type="SMART" id="SM00612">
    <property type="entry name" value="Kelch"/>
    <property type="match status" value="2"/>
</dbReference>
<dbReference type="Proteomes" id="UP000467841">
    <property type="component" value="Unassembled WGS sequence"/>
</dbReference>
<accession>A0A6D2KGE2</accession>
<dbReference type="PANTHER" id="PTHR24414">
    <property type="entry name" value="F-BOX/KELCH-REPEAT PROTEIN SKIP4"/>
    <property type="match status" value="1"/>
</dbReference>
<dbReference type="OrthoDB" id="45365at2759"/>
<dbReference type="SUPFAM" id="SSF117281">
    <property type="entry name" value="Kelch motif"/>
    <property type="match status" value="1"/>
</dbReference>
<dbReference type="Gene3D" id="2.120.10.80">
    <property type="entry name" value="Kelch-type beta propeller"/>
    <property type="match status" value="1"/>
</dbReference>
<feature type="domain" description="FKB95-like N-terminal Kelch" evidence="1">
    <location>
        <begin position="57"/>
        <end position="161"/>
    </location>
</feature>
<gene>
    <name evidence="2" type="ORF">MERR_LOCUS40821</name>
</gene>
<dbReference type="InterPro" id="IPR057499">
    <property type="entry name" value="Kelch_FKB95"/>
</dbReference>
<dbReference type="AlphaFoldDB" id="A0A6D2KGE2"/>
<organism evidence="2 3">
    <name type="scientific">Microthlaspi erraticum</name>
    <dbReference type="NCBI Taxonomy" id="1685480"/>
    <lineage>
        <taxon>Eukaryota</taxon>
        <taxon>Viridiplantae</taxon>
        <taxon>Streptophyta</taxon>
        <taxon>Embryophyta</taxon>
        <taxon>Tracheophyta</taxon>
        <taxon>Spermatophyta</taxon>
        <taxon>Magnoliopsida</taxon>
        <taxon>eudicotyledons</taxon>
        <taxon>Gunneridae</taxon>
        <taxon>Pentapetalae</taxon>
        <taxon>rosids</taxon>
        <taxon>malvids</taxon>
        <taxon>Brassicales</taxon>
        <taxon>Brassicaceae</taxon>
        <taxon>Coluteocarpeae</taxon>
        <taxon>Microthlaspi</taxon>
    </lineage>
</organism>
<dbReference type="InterPro" id="IPR006652">
    <property type="entry name" value="Kelch_1"/>
</dbReference>
<dbReference type="Pfam" id="PF25210">
    <property type="entry name" value="Kelch_FKB95"/>
    <property type="match status" value="1"/>
</dbReference>
<proteinExistence type="predicted"/>
<keyword evidence="3" id="KW-1185">Reference proteome</keyword>
<evidence type="ECO:0000313" key="2">
    <source>
        <dbReference type="EMBL" id="CAA7053585.1"/>
    </source>
</evidence>
<dbReference type="PANTHER" id="PTHR24414:SF145">
    <property type="entry name" value="F-BOX DOMAIN-CONTAINING PROTEIN"/>
    <property type="match status" value="1"/>
</dbReference>
<sequence length="299" mass="33354">MYNEAANKRTKVSKSSLSGIWSLPDEVALNILAQEAYFYVCLRFVHDSNPHWFILNTTQRLLYPIPSNPNPAPESSSSYVVVSGGIYVLGGLINGERSSDVWFLDCSSHKWSRVASMKMPRASAEAKLLDGKIHVSGGCAEGDNSSNSTEVLDLDTQTWADYIVPNLPYIFHPRLGLISKLLANLLAVDSNPGNRNNLCSIGKLLYCCGSGGRVLWSDREEIYWKEVKGLDLGYLLQPSRQTLSIVNPCTLMRSKEPCYDICMLSSNSAGNILIFWKDIECFELWSAEISIKKRQGPCW</sequence>
<evidence type="ECO:0000259" key="1">
    <source>
        <dbReference type="Pfam" id="PF25210"/>
    </source>
</evidence>
<dbReference type="EMBL" id="CACVBM020001540">
    <property type="protein sequence ID" value="CAA7053585.1"/>
    <property type="molecule type" value="Genomic_DNA"/>
</dbReference>
<protein>
    <recommendedName>
        <fullName evidence="1">FKB95-like N-terminal Kelch domain-containing protein</fullName>
    </recommendedName>
</protein>
<name>A0A6D2KGE2_9BRAS</name>
<dbReference type="InterPro" id="IPR015915">
    <property type="entry name" value="Kelch-typ_b-propeller"/>
</dbReference>